<keyword evidence="1" id="KW-0805">Transcription regulation</keyword>
<dbReference type="Gene3D" id="1.10.10.10">
    <property type="entry name" value="Winged helix-like DNA-binding domain superfamily/Winged helix DNA-binding domain"/>
    <property type="match status" value="1"/>
</dbReference>
<dbReference type="InterPro" id="IPR036390">
    <property type="entry name" value="WH_DNA-bd_sf"/>
</dbReference>
<dbReference type="PANTHER" id="PTHR33204:SF39">
    <property type="entry name" value="TRANSCRIPTIONAL REGULATORY PROTEIN"/>
    <property type="match status" value="1"/>
</dbReference>
<evidence type="ECO:0000313" key="6">
    <source>
        <dbReference type="Proteomes" id="UP000622547"/>
    </source>
</evidence>
<evidence type="ECO:0000256" key="2">
    <source>
        <dbReference type="ARBA" id="ARBA00023125"/>
    </source>
</evidence>
<dbReference type="InterPro" id="IPR036388">
    <property type="entry name" value="WH-like_DNA-bd_sf"/>
</dbReference>
<evidence type="ECO:0000259" key="4">
    <source>
        <dbReference type="PROSITE" id="PS51118"/>
    </source>
</evidence>
<reference evidence="5 6" key="1">
    <citation type="submission" date="2021-01" db="EMBL/GenBank/DDBJ databases">
        <title>Whole genome shotgun sequence of Planotetraspora phitsanulokensis NBRC 104273.</title>
        <authorList>
            <person name="Komaki H."/>
            <person name="Tamura T."/>
        </authorList>
    </citation>
    <scope>NUCLEOTIDE SEQUENCE [LARGE SCALE GENOMIC DNA]</scope>
    <source>
        <strain evidence="5 6">NBRC 104273</strain>
    </source>
</reference>
<dbReference type="Pfam" id="PF01638">
    <property type="entry name" value="HxlR"/>
    <property type="match status" value="1"/>
</dbReference>
<dbReference type="PROSITE" id="PS51118">
    <property type="entry name" value="HTH_HXLR"/>
    <property type="match status" value="1"/>
</dbReference>
<keyword evidence="6" id="KW-1185">Reference proteome</keyword>
<dbReference type="EMBL" id="BOOP01000028">
    <property type="protein sequence ID" value="GII40813.1"/>
    <property type="molecule type" value="Genomic_DNA"/>
</dbReference>
<accession>A0A8J3U8T4</accession>
<dbReference type="PANTHER" id="PTHR33204">
    <property type="entry name" value="TRANSCRIPTIONAL REGULATOR, MARR FAMILY"/>
    <property type="match status" value="1"/>
</dbReference>
<name>A0A8J3U8T4_9ACTN</name>
<protein>
    <recommendedName>
        <fullName evidence="4">HTH hxlR-type domain-containing protein</fullName>
    </recommendedName>
</protein>
<dbReference type="GO" id="GO:0003677">
    <property type="term" value="F:DNA binding"/>
    <property type="evidence" value="ECO:0007669"/>
    <property type="project" value="UniProtKB-KW"/>
</dbReference>
<keyword evidence="3" id="KW-0804">Transcription</keyword>
<dbReference type="AlphaFoldDB" id="A0A8J3U8T4"/>
<evidence type="ECO:0000256" key="3">
    <source>
        <dbReference type="ARBA" id="ARBA00023163"/>
    </source>
</evidence>
<dbReference type="SUPFAM" id="SSF46785">
    <property type="entry name" value="Winged helix' DNA-binding domain"/>
    <property type="match status" value="1"/>
</dbReference>
<evidence type="ECO:0000313" key="5">
    <source>
        <dbReference type="EMBL" id="GII40813.1"/>
    </source>
</evidence>
<gene>
    <name evidence="5" type="ORF">Pph01_58160</name>
</gene>
<sequence length="142" mass="15347">MCPGTPEGTGMADALEGAAQPTAEELEELDPCDLVRSILGRVGDKWTGVVMDELAAEPRRFNELRRLLSPITQRMLTATLRALEGDGLVTRTVHPTVPPQVEYALTDAGRALHAIIRNVATWVDTYLGTVHAARSARKDSAS</sequence>
<comment type="caution">
    <text evidence="5">The sequence shown here is derived from an EMBL/GenBank/DDBJ whole genome shotgun (WGS) entry which is preliminary data.</text>
</comment>
<keyword evidence="2" id="KW-0238">DNA-binding</keyword>
<proteinExistence type="predicted"/>
<feature type="domain" description="HTH hxlR-type" evidence="4">
    <location>
        <begin position="32"/>
        <end position="131"/>
    </location>
</feature>
<organism evidence="5 6">
    <name type="scientific">Planotetraspora phitsanulokensis</name>
    <dbReference type="NCBI Taxonomy" id="575192"/>
    <lineage>
        <taxon>Bacteria</taxon>
        <taxon>Bacillati</taxon>
        <taxon>Actinomycetota</taxon>
        <taxon>Actinomycetes</taxon>
        <taxon>Streptosporangiales</taxon>
        <taxon>Streptosporangiaceae</taxon>
        <taxon>Planotetraspora</taxon>
    </lineage>
</organism>
<dbReference type="Proteomes" id="UP000622547">
    <property type="component" value="Unassembled WGS sequence"/>
</dbReference>
<dbReference type="InterPro" id="IPR002577">
    <property type="entry name" value="HTH_HxlR"/>
</dbReference>
<evidence type="ECO:0000256" key="1">
    <source>
        <dbReference type="ARBA" id="ARBA00023015"/>
    </source>
</evidence>